<organism evidence="1 2">
    <name type="scientific">Kipferlia bialata</name>
    <dbReference type="NCBI Taxonomy" id="797122"/>
    <lineage>
        <taxon>Eukaryota</taxon>
        <taxon>Metamonada</taxon>
        <taxon>Carpediemonas-like organisms</taxon>
        <taxon>Kipferlia</taxon>
    </lineage>
</organism>
<name>A0A9K3CMT3_9EUKA</name>
<evidence type="ECO:0000313" key="1">
    <source>
        <dbReference type="EMBL" id="GIQ79412.1"/>
    </source>
</evidence>
<dbReference type="Proteomes" id="UP000265618">
    <property type="component" value="Unassembled WGS sequence"/>
</dbReference>
<gene>
    <name evidence="1" type="ORF">KIPB_000057</name>
</gene>
<reference evidence="1 2" key="1">
    <citation type="journal article" date="2018" name="PLoS ONE">
        <title>The draft genome of Kipferlia bialata reveals reductive genome evolution in fornicate parasites.</title>
        <authorList>
            <person name="Tanifuji G."/>
            <person name="Takabayashi S."/>
            <person name="Kume K."/>
            <person name="Takagi M."/>
            <person name="Nakayama T."/>
            <person name="Kamikawa R."/>
            <person name="Inagaki Y."/>
            <person name="Hashimoto T."/>
        </authorList>
    </citation>
    <scope>NUCLEOTIDE SEQUENCE [LARGE SCALE GENOMIC DNA]</scope>
    <source>
        <strain evidence="1">NY0173</strain>
    </source>
</reference>
<keyword evidence="2" id="KW-1185">Reference proteome</keyword>
<sequence>MSAVPRVEREKAERERAEWSKAVIENLGIDCDSDSECESDCGTEDRMRYVRLKFFSRRQIAICLKVLADAPEPLLTLSHTQREVMELWLWDGEEIEKSIKSSEELDEYVRLSLEHKMAPKSLYMALAVGERKYGNPLLAETVDEGRKIMLQIYSPMKKLMRGMINNGLLGP</sequence>
<dbReference type="AlphaFoldDB" id="A0A9K3CMT3"/>
<accession>A0A9K3CMT3</accession>
<protein>
    <submittedName>
        <fullName evidence="1">Uncharacterized protein</fullName>
    </submittedName>
</protein>
<dbReference type="EMBL" id="BDIP01000004">
    <property type="protein sequence ID" value="GIQ79412.1"/>
    <property type="molecule type" value="Genomic_DNA"/>
</dbReference>
<comment type="caution">
    <text evidence="1">The sequence shown here is derived from an EMBL/GenBank/DDBJ whole genome shotgun (WGS) entry which is preliminary data.</text>
</comment>
<proteinExistence type="predicted"/>
<evidence type="ECO:0000313" key="2">
    <source>
        <dbReference type="Proteomes" id="UP000265618"/>
    </source>
</evidence>